<protein>
    <recommendedName>
        <fullName evidence="4">Heme exporter protein C</fullName>
    </recommendedName>
</protein>
<dbReference type="PRINTS" id="PR01386">
    <property type="entry name" value="CCMCBIOGNSIS"/>
</dbReference>
<evidence type="ECO:0000256" key="9">
    <source>
        <dbReference type="SAM" id="MobiDB-lite"/>
    </source>
</evidence>
<keyword evidence="6" id="KW-0201">Cytochrome c-type biogenesis</keyword>
<evidence type="ECO:0000256" key="8">
    <source>
        <dbReference type="ARBA" id="ARBA00023136"/>
    </source>
</evidence>
<dbReference type="Pfam" id="PF01578">
    <property type="entry name" value="Cytochrom_C_asm"/>
    <property type="match status" value="1"/>
</dbReference>
<evidence type="ECO:0000256" key="5">
    <source>
        <dbReference type="ARBA" id="ARBA00022692"/>
    </source>
</evidence>
<evidence type="ECO:0000313" key="13">
    <source>
        <dbReference type="Proteomes" id="UP001370348"/>
    </source>
</evidence>
<evidence type="ECO:0000256" key="6">
    <source>
        <dbReference type="ARBA" id="ARBA00022748"/>
    </source>
</evidence>
<keyword evidence="5 10" id="KW-0812">Transmembrane</keyword>
<feature type="transmembrane region" description="Helical" evidence="10">
    <location>
        <begin position="60"/>
        <end position="78"/>
    </location>
</feature>
<organism evidence="12 13">
    <name type="scientific">Pendulispora albinea</name>
    <dbReference type="NCBI Taxonomy" id="2741071"/>
    <lineage>
        <taxon>Bacteria</taxon>
        <taxon>Pseudomonadati</taxon>
        <taxon>Myxococcota</taxon>
        <taxon>Myxococcia</taxon>
        <taxon>Myxococcales</taxon>
        <taxon>Sorangiineae</taxon>
        <taxon>Pendulisporaceae</taxon>
        <taxon>Pendulispora</taxon>
    </lineage>
</organism>
<keyword evidence="13" id="KW-1185">Reference proteome</keyword>
<evidence type="ECO:0000256" key="10">
    <source>
        <dbReference type="SAM" id="Phobius"/>
    </source>
</evidence>
<evidence type="ECO:0000256" key="3">
    <source>
        <dbReference type="ARBA" id="ARBA00005840"/>
    </source>
</evidence>
<dbReference type="PANTHER" id="PTHR30071:SF1">
    <property type="entry name" value="CYTOCHROME B_B6 PROTEIN-RELATED"/>
    <property type="match status" value="1"/>
</dbReference>
<keyword evidence="7 10" id="KW-1133">Transmembrane helix</keyword>
<feature type="transmembrane region" description="Helical" evidence="10">
    <location>
        <begin position="12"/>
        <end position="36"/>
    </location>
</feature>
<proteinExistence type="inferred from homology"/>
<evidence type="ECO:0000313" key="12">
    <source>
        <dbReference type="EMBL" id="WXB16994.1"/>
    </source>
</evidence>
<comment type="subcellular location">
    <subcellularLocation>
        <location evidence="2">Membrane</location>
        <topology evidence="2">Multi-pass membrane protein</topology>
    </subcellularLocation>
</comment>
<sequence>MSAARRSRNQGGANVVFLALVGVATLLFIATIHVVFMRAPVEKTMGIVQKIFYFHVPSAYSMYIGAFACFLGSAAYLIRPTDGRDALARAGAELAVVFGAIVLTTGPLWAAKAWGYYWTWDPRLTTSLLSVLIYVAYLVLRAFTGDGEGERRFAAALGILGAANLPIIHFSVQKWSGQHPAVITGKGGGLADPNMKLALMLSFLAFTLFAIALLWARVRLEVAKNRLARCEEDAIDLGLDDRDDADAEPYAHTSNAASSSASSSESSEKPAARTEA</sequence>
<comment type="similarity">
    <text evidence="3">Belongs to the CcmC/CycZ/HelC family.</text>
</comment>
<accession>A0ABZ2M552</accession>
<dbReference type="InterPro" id="IPR045062">
    <property type="entry name" value="Cyt_c_biogenesis_CcsA/CcmC"/>
</dbReference>
<dbReference type="InterPro" id="IPR003557">
    <property type="entry name" value="Cyt_c_biogenesis_CcmC"/>
</dbReference>
<dbReference type="PANTHER" id="PTHR30071">
    <property type="entry name" value="HEME EXPORTER PROTEIN C"/>
    <property type="match status" value="1"/>
</dbReference>
<dbReference type="EMBL" id="CP089984">
    <property type="protein sequence ID" value="WXB16994.1"/>
    <property type="molecule type" value="Genomic_DNA"/>
</dbReference>
<feature type="compositionally biased region" description="Low complexity" evidence="9">
    <location>
        <begin position="254"/>
        <end position="265"/>
    </location>
</feature>
<evidence type="ECO:0000256" key="1">
    <source>
        <dbReference type="ARBA" id="ARBA00002442"/>
    </source>
</evidence>
<evidence type="ECO:0000259" key="11">
    <source>
        <dbReference type="Pfam" id="PF01578"/>
    </source>
</evidence>
<evidence type="ECO:0000256" key="2">
    <source>
        <dbReference type="ARBA" id="ARBA00004141"/>
    </source>
</evidence>
<name>A0ABZ2M552_9BACT</name>
<dbReference type="InterPro" id="IPR002541">
    <property type="entry name" value="Cyt_c_assembly"/>
</dbReference>
<feature type="transmembrane region" description="Helical" evidence="10">
    <location>
        <begin position="197"/>
        <end position="216"/>
    </location>
</feature>
<feature type="compositionally biased region" description="Basic and acidic residues" evidence="9">
    <location>
        <begin position="266"/>
        <end position="276"/>
    </location>
</feature>
<evidence type="ECO:0000256" key="7">
    <source>
        <dbReference type="ARBA" id="ARBA00022989"/>
    </source>
</evidence>
<gene>
    <name evidence="12" type="ORF">LZC94_06890</name>
</gene>
<evidence type="ECO:0000256" key="4">
    <source>
        <dbReference type="ARBA" id="ARBA00016463"/>
    </source>
</evidence>
<dbReference type="RefSeq" id="WP_394826624.1">
    <property type="nucleotide sequence ID" value="NZ_CP089984.1"/>
</dbReference>
<keyword evidence="8 10" id="KW-0472">Membrane</keyword>
<dbReference type="Proteomes" id="UP001370348">
    <property type="component" value="Chromosome"/>
</dbReference>
<feature type="transmembrane region" description="Helical" evidence="10">
    <location>
        <begin position="90"/>
        <end position="110"/>
    </location>
</feature>
<feature type="domain" description="Cytochrome c assembly protein" evidence="11">
    <location>
        <begin position="16"/>
        <end position="177"/>
    </location>
</feature>
<feature type="transmembrane region" description="Helical" evidence="10">
    <location>
        <begin position="152"/>
        <end position="172"/>
    </location>
</feature>
<reference evidence="12 13" key="1">
    <citation type="submission" date="2021-12" db="EMBL/GenBank/DDBJ databases">
        <title>Discovery of the Pendulisporaceae a myxobacterial family with distinct sporulation behavior and unique specialized metabolism.</title>
        <authorList>
            <person name="Garcia R."/>
            <person name="Popoff A."/>
            <person name="Bader C.D."/>
            <person name="Loehr J."/>
            <person name="Walesch S."/>
            <person name="Walt C."/>
            <person name="Boldt J."/>
            <person name="Bunk B."/>
            <person name="Haeckl F.J.F.P.J."/>
            <person name="Gunesch A.P."/>
            <person name="Birkelbach J."/>
            <person name="Nuebel U."/>
            <person name="Pietschmann T."/>
            <person name="Bach T."/>
            <person name="Mueller R."/>
        </authorList>
    </citation>
    <scope>NUCLEOTIDE SEQUENCE [LARGE SCALE GENOMIC DNA]</scope>
    <source>
        <strain evidence="12 13">MSr11954</strain>
    </source>
</reference>
<feature type="transmembrane region" description="Helical" evidence="10">
    <location>
        <begin position="122"/>
        <end position="140"/>
    </location>
</feature>
<comment type="function">
    <text evidence="1">Required for the export of heme to the periplasm for the biogenesis of c-type cytochromes.</text>
</comment>
<feature type="region of interest" description="Disordered" evidence="9">
    <location>
        <begin position="246"/>
        <end position="276"/>
    </location>
</feature>